<dbReference type="Proteomes" id="UP000505355">
    <property type="component" value="Chromosome"/>
</dbReference>
<proteinExistence type="predicted"/>
<dbReference type="CDD" id="cd07067">
    <property type="entry name" value="HP_PGM_like"/>
    <property type="match status" value="1"/>
</dbReference>
<reference evidence="1 2" key="1">
    <citation type="submission" date="2020-05" db="EMBL/GenBank/DDBJ databases">
        <title>Mucilaginibacter mali sp. nov.</title>
        <authorList>
            <person name="Kim H.S."/>
            <person name="Lee K.C."/>
            <person name="Suh M.K."/>
            <person name="Kim J.-S."/>
            <person name="Han K.-I."/>
            <person name="Eom M.K."/>
            <person name="Shin Y.K."/>
            <person name="Lee J.-S."/>
        </authorList>
    </citation>
    <scope>NUCLEOTIDE SEQUENCE [LARGE SCALE GENOMIC DNA]</scope>
    <source>
        <strain evidence="1 2">G2-14</strain>
    </source>
</reference>
<sequence length="158" mass="17772">MKKLLLIRHAKAGSHDINDFDRPLTDRGIHDAAMIAGKLKQAELIPEYFVTSPSLRTKTTTDIFAGVLSVTNRADNKHIYEANTHDLLKVIDHLPDEYSFIALVGHNPGISQVLYELTGEMRDMSPADAALIGFDFDEWEMVHSDTGKLAWYDSPKNY</sequence>
<dbReference type="Pfam" id="PF00300">
    <property type="entry name" value="His_Phos_1"/>
    <property type="match status" value="1"/>
</dbReference>
<dbReference type="InterPro" id="IPR013078">
    <property type="entry name" value="His_Pase_superF_clade-1"/>
</dbReference>
<dbReference type="Gene3D" id="3.40.50.1240">
    <property type="entry name" value="Phosphoglycerate mutase-like"/>
    <property type="match status" value="1"/>
</dbReference>
<organism evidence="1 2">
    <name type="scientific">Mucilaginibacter mali</name>
    <dbReference type="NCBI Taxonomy" id="2740462"/>
    <lineage>
        <taxon>Bacteria</taxon>
        <taxon>Pseudomonadati</taxon>
        <taxon>Bacteroidota</taxon>
        <taxon>Sphingobacteriia</taxon>
        <taxon>Sphingobacteriales</taxon>
        <taxon>Sphingobacteriaceae</taxon>
        <taxon>Mucilaginibacter</taxon>
    </lineage>
</organism>
<dbReference type="RefSeq" id="WP_173415204.1">
    <property type="nucleotide sequence ID" value="NZ_CP054139.1"/>
</dbReference>
<dbReference type="InterPro" id="IPR029033">
    <property type="entry name" value="His_PPase_superfam"/>
</dbReference>
<name>A0A7D4QKI4_9SPHI</name>
<dbReference type="SUPFAM" id="SSF53254">
    <property type="entry name" value="Phosphoglycerate mutase-like"/>
    <property type="match status" value="1"/>
</dbReference>
<gene>
    <name evidence="1" type="ORF">HQ865_12440</name>
</gene>
<protein>
    <submittedName>
        <fullName evidence="1">Histidine phosphatase family protein</fullName>
    </submittedName>
</protein>
<keyword evidence="2" id="KW-1185">Reference proteome</keyword>
<dbReference type="PANTHER" id="PTHR47623:SF1">
    <property type="entry name" value="OS09G0287300 PROTEIN"/>
    <property type="match status" value="1"/>
</dbReference>
<evidence type="ECO:0000313" key="2">
    <source>
        <dbReference type="Proteomes" id="UP000505355"/>
    </source>
</evidence>
<accession>A0A7D4QKI4</accession>
<dbReference type="KEGG" id="mmab:HQ865_12440"/>
<dbReference type="AlphaFoldDB" id="A0A7D4QKI4"/>
<evidence type="ECO:0000313" key="1">
    <source>
        <dbReference type="EMBL" id="QKJ30530.1"/>
    </source>
</evidence>
<dbReference type="PANTHER" id="PTHR47623">
    <property type="entry name" value="OS09G0287300 PROTEIN"/>
    <property type="match status" value="1"/>
</dbReference>
<dbReference type="EMBL" id="CP054139">
    <property type="protein sequence ID" value="QKJ30530.1"/>
    <property type="molecule type" value="Genomic_DNA"/>
</dbReference>